<feature type="compositionally biased region" description="Polar residues" evidence="1">
    <location>
        <begin position="22"/>
        <end position="32"/>
    </location>
</feature>
<keyword evidence="4" id="KW-1185">Reference proteome</keyword>
<reference evidence="3" key="1">
    <citation type="journal article" date="2023" name="G3 (Bethesda)">
        <title>A reference genome for the long-term kleptoplast-retaining sea slug Elysia crispata morphotype clarki.</title>
        <authorList>
            <person name="Eastman K.E."/>
            <person name="Pendleton A.L."/>
            <person name="Shaikh M.A."/>
            <person name="Suttiyut T."/>
            <person name="Ogas R."/>
            <person name="Tomko P."/>
            <person name="Gavelis G."/>
            <person name="Widhalm J.R."/>
            <person name="Wisecaver J.H."/>
        </authorList>
    </citation>
    <scope>NUCLEOTIDE SEQUENCE</scope>
    <source>
        <strain evidence="3">ECLA1</strain>
    </source>
</reference>
<dbReference type="AlphaFoldDB" id="A0AAE0XZL7"/>
<dbReference type="Pfam" id="PF13843">
    <property type="entry name" value="DDE_Tnp_1_7"/>
    <property type="match status" value="1"/>
</dbReference>
<feature type="compositionally biased region" description="Low complexity" evidence="1">
    <location>
        <begin position="34"/>
        <end position="53"/>
    </location>
</feature>
<gene>
    <name evidence="3" type="ORF">RRG08_032603</name>
</gene>
<feature type="domain" description="PiggyBac transposable element-derived protein" evidence="2">
    <location>
        <begin position="176"/>
        <end position="535"/>
    </location>
</feature>
<accession>A0AAE0XZL7</accession>
<feature type="compositionally biased region" description="Low complexity" evidence="1">
    <location>
        <begin position="122"/>
        <end position="134"/>
    </location>
</feature>
<organism evidence="3 4">
    <name type="scientific">Elysia crispata</name>
    <name type="common">lettuce slug</name>
    <dbReference type="NCBI Taxonomy" id="231223"/>
    <lineage>
        <taxon>Eukaryota</taxon>
        <taxon>Metazoa</taxon>
        <taxon>Spiralia</taxon>
        <taxon>Lophotrochozoa</taxon>
        <taxon>Mollusca</taxon>
        <taxon>Gastropoda</taxon>
        <taxon>Heterobranchia</taxon>
        <taxon>Euthyneura</taxon>
        <taxon>Panpulmonata</taxon>
        <taxon>Sacoglossa</taxon>
        <taxon>Placobranchoidea</taxon>
        <taxon>Plakobranchidae</taxon>
        <taxon>Elysia</taxon>
    </lineage>
</organism>
<evidence type="ECO:0000313" key="3">
    <source>
        <dbReference type="EMBL" id="KAK3727644.1"/>
    </source>
</evidence>
<feature type="region of interest" description="Disordered" evidence="1">
    <location>
        <begin position="1"/>
        <end position="137"/>
    </location>
</feature>
<comment type="caution">
    <text evidence="3">The sequence shown here is derived from an EMBL/GenBank/DDBJ whole genome shotgun (WGS) entry which is preliminary data.</text>
</comment>
<evidence type="ECO:0000256" key="1">
    <source>
        <dbReference type="SAM" id="MobiDB-lite"/>
    </source>
</evidence>
<dbReference type="PANTHER" id="PTHR46599:SF3">
    <property type="entry name" value="PIGGYBAC TRANSPOSABLE ELEMENT-DERIVED PROTEIN 4"/>
    <property type="match status" value="1"/>
</dbReference>
<dbReference type="EMBL" id="JAWDGP010007236">
    <property type="protein sequence ID" value="KAK3727644.1"/>
    <property type="molecule type" value="Genomic_DNA"/>
</dbReference>
<sequence length="629" mass="72030">MEAGGSGQRPPRRLSALAVQQLIENMSDSDNILSDGDSPYSSDSDSDNSSGSDARSRISESETESAQARSRSKGALPATHGKKFPLPVRNRNQRPRSRSRSPVGNISRVAIDNNDLVDRSRASTSSPSTSTQAAVQHDSWRVITEGRTENSFRFVRQGSTGVSPELGLDENSSALDCLFTLLTNEFLDELLVSINSYAADLCAKNRPARKQSVFLQFEPIYKDEFFRFLAILLAMGVNPRRSVRAYWSNLPHEYTPWFSQTMPRKRFEALFHTFLHTAGANAESQEKIEPFLNKLTKAFQTAFYPEKNLSIDEMVIGFHGRWQYKQFNASKPSKYHIKTFGLCDSQAGYVYNIFTYYGSQTAYHPDLDPKCSQAIKVFEKLLRPLQKGHHIFADRFYTSMPLLRYLRSKGFHYTGTVDTRRKDFPPDIKTLKLDFLQIKWYATQDNWFLLSAFRDKKAKKNVVVATTDGEVGTREIRRRREVIHKPLCIDEYNQNMNGCDRADQQIQYYGLHKRKSYKWWKKIFHFLIETAIVNASIIFHLKSGNNRKKMPLSDFKGMLIRQLLEASAESNQRTREVPAPVALAERLVPETHFMETVKKMTNVCSSCPGKPHMCKNNCFKIWHSKQALV</sequence>
<dbReference type="PANTHER" id="PTHR46599">
    <property type="entry name" value="PIGGYBAC TRANSPOSABLE ELEMENT-DERIVED PROTEIN 4"/>
    <property type="match status" value="1"/>
</dbReference>
<protein>
    <recommendedName>
        <fullName evidence="2">PiggyBac transposable element-derived protein domain-containing protein</fullName>
    </recommendedName>
</protein>
<dbReference type="Proteomes" id="UP001283361">
    <property type="component" value="Unassembled WGS sequence"/>
</dbReference>
<name>A0AAE0XZL7_9GAST</name>
<dbReference type="InterPro" id="IPR029526">
    <property type="entry name" value="PGBD"/>
</dbReference>
<proteinExistence type="predicted"/>
<evidence type="ECO:0000313" key="4">
    <source>
        <dbReference type="Proteomes" id="UP001283361"/>
    </source>
</evidence>
<evidence type="ECO:0000259" key="2">
    <source>
        <dbReference type="Pfam" id="PF13843"/>
    </source>
</evidence>